<evidence type="ECO:0000313" key="1">
    <source>
        <dbReference type="EMBL" id="GAG79276.1"/>
    </source>
</evidence>
<sequence length="177" mass="20429">MKVAEFGIVKWFKDVNGFRWTDTKEYNSKKGFLKCPNCPTDKSNIEDKYIIEHKIINETINCKVTLYDWTCRTCMQSLKFEDFNKVTQNFLINIYKRDLETAASFTVNMIRKEKKSKELTGGVGTGFLGFKGGYKIENPSVIHKCGNCKSKDNFSPEDLSKNIFRCKNCGFINIPRA</sequence>
<dbReference type="AlphaFoldDB" id="X1C4H5"/>
<comment type="caution">
    <text evidence="1">The sequence shown here is derived from an EMBL/GenBank/DDBJ whole genome shotgun (WGS) entry which is preliminary data.</text>
</comment>
<organism evidence="1">
    <name type="scientific">marine sediment metagenome</name>
    <dbReference type="NCBI Taxonomy" id="412755"/>
    <lineage>
        <taxon>unclassified sequences</taxon>
        <taxon>metagenomes</taxon>
        <taxon>ecological metagenomes</taxon>
    </lineage>
</organism>
<reference evidence="1" key="1">
    <citation type="journal article" date="2014" name="Front. Microbiol.">
        <title>High frequency of phylogenetically diverse reductive dehalogenase-homologous genes in deep subseafloor sedimentary metagenomes.</title>
        <authorList>
            <person name="Kawai M."/>
            <person name="Futagami T."/>
            <person name="Toyoda A."/>
            <person name="Takaki Y."/>
            <person name="Nishi S."/>
            <person name="Hori S."/>
            <person name="Arai W."/>
            <person name="Tsubouchi T."/>
            <person name="Morono Y."/>
            <person name="Uchiyama I."/>
            <person name="Ito T."/>
            <person name="Fujiyama A."/>
            <person name="Inagaki F."/>
            <person name="Takami H."/>
        </authorList>
    </citation>
    <scope>NUCLEOTIDE SEQUENCE</scope>
    <source>
        <strain evidence="1">Expedition CK06-06</strain>
    </source>
</reference>
<dbReference type="EMBL" id="BART01017568">
    <property type="protein sequence ID" value="GAG79276.1"/>
    <property type="molecule type" value="Genomic_DNA"/>
</dbReference>
<protein>
    <submittedName>
        <fullName evidence="1">Uncharacterized protein</fullName>
    </submittedName>
</protein>
<name>X1C4H5_9ZZZZ</name>
<accession>X1C4H5</accession>
<proteinExistence type="predicted"/>
<gene>
    <name evidence="1" type="ORF">S01H4_33394</name>
</gene>